<accession>A0A5B7D775</accession>
<comment type="caution">
    <text evidence="2">The sequence shown here is derived from an EMBL/GenBank/DDBJ whole genome shotgun (WGS) entry which is preliminary data.</text>
</comment>
<gene>
    <name evidence="2" type="ORF">E2C01_009976</name>
</gene>
<dbReference type="AlphaFoldDB" id="A0A5B7D775"/>
<protein>
    <submittedName>
        <fullName evidence="2">Uncharacterized protein</fullName>
    </submittedName>
</protein>
<name>A0A5B7D775_PORTR</name>
<proteinExistence type="predicted"/>
<dbReference type="Proteomes" id="UP000324222">
    <property type="component" value="Unassembled WGS sequence"/>
</dbReference>
<evidence type="ECO:0000313" key="3">
    <source>
        <dbReference type="Proteomes" id="UP000324222"/>
    </source>
</evidence>
<dbReference type="EMBL" id="VSRR010000561">
    <property type="protein sequence ID" value="MPC17129.1"/>
    <property type="molecule type" value="Genomic_DNA"/>
</dbReference>
<reference evidence="2 3" key="1">
    <citation type="submission" date="2019-05" db="EMBL/GenBank/DDBJ databases">
        <title>Another draft genome of Portunus trituberculatus and its Hox gene families provides insights of decapod evolution.</title>
        <authorList>
            <person name="Jeong J.-H."/>
            <person name="Song I."/>
            <person name="Kim S."/>
            <person name="Choi T."/>
            <person name="Kim D."/>
            <person name="Ryu S."/>
            <person name="Kim W."/>
        </authorList>
    </citation>
    <scope>NUCLEOTIDE SEQUENCE [LARGE SCALE GENOMIC DNA]</scope>
    <source>
        <tissue evidence="2">Muscle</tissue>
    </source>
</reference>
<feature type="region of interest" description="Disordered" evidence="1">
    <location>
        <begin position="1"/>
        <end position="77"/>
    </location>
</feature>
<organism evidence="2 3">
    <name type="scientific">Portunus trituberculatus</name>
    <name type="common">Swimming crab</name>
    <name type="synonym">Neptunus trituberculatus</name>
    <dbReference type="NCBI Taxonomy" id="210409"/>
    <lineage>
        <taxon>Eukaryota</taxon>
        <taxon>Metazoa</taxon>
        <taxon>Ecdysozoa</taxon>
        <taxon>Arthropoda</taxon>
        <taxon>Crustacea</taxon>
        <taxon>Multicrustacea</taxon>
        <taxon>Malacostraca</taxon>
        <taxon>Eumalacostraca</taxon>
        <taxon>Eucarida</taxon>
        <taxon>Decapoda</taxon>
        <taxon>Pleocyemata</taxon>
        <taxon>Brachyura</taxon>
        <taxon>Eubrachyura</taxon>
        <taxon>Portunoidea</taxon>
        <taxon>Portunidae</taxon>
        <taxon>Portuninae</taxon>
        <taxon>Portunus</taxon>
    </lineage>
</organism>
<feature type="compositionally biased region" description="Basic and acidic residues" evidence="1">
    <location>
        <begin position="66"/>
        <end position="77"/>
    </location>
</feature>
<evidence type="ECO:0000313" key="2">
    <source>
        <dbReference type="EMBL" id="MPC17129.1"/>
    </source>
</evidence>
<evidence type="ECO:0000256" key="1">
    <source>
        <dbReference type="SAM" id="MobiDB-lite"/>
    </source>
</evidence>
<feature type="compositionally biased region" description="Polar residues" evidence="1">
    <location>
        <begin position="20"/>
        <end position="31"/>
    </location>
</feature>
<sequence length="77" mass="8194">MVYTADLLSRISPAGDGKATSPSVERVSSTDEPAAPTMEPDSRASAVEQESSSDFPMVLESSLEDPSIRDIDLHPES</sequence>
<keyword evidence="3" id="KW-1185">Reference proteome</keyword>